<dbReference type="Proteomes" id="UP000646548">
    <property type="component" value="Unassembled WGS sequence"/>
</dbReference>
<feature type="region of interest" description="Disordered" evidence="4">
    <location>
        <begin position="1"/>
        <end position="82"/>
    </location>
</feature>
<dbReference type="InterPro" id="IPR050649">
    <property type="entry name" value="Paired_Homeobox_TFs"/>
</dbReference>
<dbReference type="Gene3D" id="1.10.10.60">
    <property type="entry name" value="Homeodomain-like"/>
    <property type="match status" value="1"/>
</dbReference>
<dbReference type="CDD" id="cd00086">
    <property type="entry name" value="homeodomain"/>
    <property type="match status" value="1"/>
</dbReference>
<evidence type="ECO:0000256" key="3">
    <source>
        <dbReference type="RuleBase" id="RU000682"/>
    </source>
</evidence>
<evidence type="ECO:0000313" key="6">
    <source>
        <dbReference type="EMBL" id="KAF6737721.1"/>
    </source>
</evidence>
<comment type="subcellular location">
    <subcellularLocation>
        <location evidence="1 2 3">Nucleus</location>
    </subcellularLocation>
</comment>
<keyword evidence="2 3" id="KW-0371">Homeobox</keyword>
<dbReference type="GO" id="GO:0005634">
    <property type="term" value="C:nucleus"/>
    <property type="evidence" value="ECO:0007669"/>
    <property type="project" value="UniProtKB-SubCell"/>
</dbReference>
<organism evidence="6 7">
    <name type="scientific">Oryzias melastigma</name>
    <name type="common">Marine medaka</name>
    <dbReference type="NCBI Taxonomy" id="30732"/>
    <lineage>
        <taxon>Eukaryota</taxon>
        <taxon>Metazoa</taxon>
        <taxon>Chordata</taxon>
        <taxon>Craniata</taxon>
        <taxon>Vertebrata</taxon>
        <taxon>Euteleostomi</taxon>
        <taxon>Actinopterygii</taxon>
        <taxon>Neopterygii</taxon>
        <taxon>Teleostei</taxon>
        <taxon>Neoteleostei</taxon>
        <taxon>Acanthomorphata</taxon>
        <taxon>Ovalentaria</taxon>
        <taxon>Atherinomorphae</taxon>
        <taxon>Beloniformes</taxon>
        <taxon>Adrianichthyidae</taxon>
        <taxon>Oryziinae</taxon>
        <taxon>Oryzias</taxon>
    </lineage>
</organism>
<dbReference type="SMART" id="SM00389">
    <property type="entry name" value="HOX"/>
    <property type="match status" value="1"/>
</dbReference>
<evidence type="ECO:0000259" key="5">
    <source>
        <dbReference type="PROSITE" id="PS50071"/>
    </source>
</evidence>
<feature type="DNA-binding region" description="Homeobox" evidence="2">
    <location>
        <begin position="112"/>
        <end position="159"/>
    </location>
</feature>
<feature type="domain" description="Homeobox" evidence="5">
    <location>
        <begin position="110"/>
        <end position="158"/>
    </location>
</feature>
<dbReference type="PANTHER" id="PTHR24329">
    <property type="entry name" value="HOMEOBOX PROTEIN ARISTALESS"/>
    <property type="match status" value="1"/>
</dbReference>
<gene>
    <name evidence="6" type="ORF">FQA47_021231</name>
</gene>
<dbReference type="SUPFAM" id="SSF46689">
    <property type="entry name" value="Homeodomain-like"/>
    <property type="match status" value="1"/>
</dbReference>
<dbReference type="AlphaFoldDB" id="A0A834FPJ0"/>
<accession>A0A834FPJ0</accession>
<dbReference type="GO" id="GO:0000981">
    <property type="term" value="F:DNA-binding transcription factor activity, RNA polymerase II-specific"/>
    <property type="evidence" value="ECO:0007669"/>
    <property type="project" value="TreeGrafter"/>
</dbReference>
<dbReference type="PANTHER" id="PTHR24329:SF340">
    <property type="entry name" value="ARISTALESS RELATED HOMEOBOX"/>
    <property type="match status" value="1"/>
</dbReference>
<name>A0A834FPJ0_ORYME</name>
<evidence type="ECO:0000256" key="1">
    <source>
        <dbReference type="ARBA" id="ARBA00004123"/>
    </source>
</evidence>
<dbReference type="InterPro" id="IPR009057">
    <property type="entry name" value="Homeodomain-like_sf"/>
</dbReference>
<evidence type="ECO:0000313" key="7">
    <source>
        <dbReference type="Proteomes" id="UP000646548"/>
    </source>
</evidence>
<evidence type="ECO:0000256" key="2">
    <source>
        <dbReference type="PROSITE-ProRule" id="PRU00108"/>
    </source>
</evidence>
<evidence type="ECO:0000256" key="4">
    <source>
        <dbReference type="SAM" id="MobiDB-lite"/>
    </source>
</evidence>
<proteinExistence type="predicted"/>
<dbReference type="EMBL" id="WKFB01000049">
    <property type="protein sequence ID" value="KAF6737721.1"/>
    <property type="molecule type" value="Genomic_DNA"/>
</dbReference>
<sequence>MAGETLLEMWSRRDAEKRTGGTEETQKRISHSIEEILRRPTCPTKESGGHRSWSVIKENNRPDSCTGTPQIQREISPKSSADCKSESARFTSRCVTVVMMMTAFLSAGQMKKRQTRVTFTPVQVQELEAVFLQNHYPDVNTRDELASRLQLTEGRIQVDLTTNTITSEPGC</sequence>
<reference evidence="6" key="1">
    <citation type="journal article" name="BMC Genomics">
        <title>Long-read sequencing and de novo genome assembly of marine medaka (Oryzias melastigma).</title>
        <authorList>
            <person name="Liang P."/>
            <person name="Saqib H.S.A."/>
            <person name="Ni X."/>
            <person name="Shen Y."/>
        </authorList>
    </citation>
    <scope>NUCLEOTIDE SEQUENCE</scope>
    <source>
        <strain evidence="6">Bigg-433</strain>
    </source>
</reference>
<keyword evidence="2 3" id="KW-0238">DNA-binding</keyword>
<comment type="caution">
    <text evidence="6">The sequence shown here is derived from an EMBL/GenBank/DDBJ whole genome shotgun (WGS) entry which is preliminary data.</text>
</comment>
<keyword evidence="2 3" id="KW-0539">Nucleus</keyword>
<dbReference type="InterPro" id="IPR001356">
    <property type="entry name" value="HD"/>
</dbReference>
<dbReference type="Pfam" id="PF00046">
    <property type="entry name" value="Homeodomain"/>
    <property type="match status" value="1"/>
</dbReference>
<feature type="compositionally biased region" description="Polar residues" evidence="4">
    <location>
        <begin position="62"/>
        <end position="79"/>
    </location>
</feature>
<dbReference type="PROSITE" id="PS50071">
    <property type="entry name" value="HOMEOBOX_2"/>
    <property type="match status" value="1"/>
</dbReference>
<dbReference type="GO" id="GO:0000977">
    <property type="term" value="F:RNA polymerase II transcription regulatory region sequence-specific DNA binding"/>
    <property type="evidence" value="ECO:0007669"/>
    <property type="project" value="TreeGrafter"/>
</dbReference>
<feature type="compositionally biased region" description="Basic and acidic residues" evidence="4">
    <location>
        <begin position="10"/>
        <end position="38"/>
    </location>
</feature>
<protein>
    <submittedName>
        <fullName evidence="6">Intestine-specific homeobox</fullName>
    </submittedName>
</protein>